<dbReference type="SUPFAM" id="SSF50630">
    <property type="entry name" value="Acid proteases"/>
    <property type="match status" value="1"/>
</dbReference>
<dbReference type="PaxDb" id="67767-A0A0J7KCD7"/>
<dbReference type="STRING" id="67767.A0A0J7KCD7"/>
<dbReference type="Proteomes" id="UP000036403">
    <property type="component" value="Unassembled WGS sequence"/>
</dbReference>
<sequence>MLNVRRIKTNVNYFCYKEKVDRKECSFKVDTGSDVFILNRKLVDNEMKKKKIRTGYLNLRYPTGERVPVEFEVEVKVEIGRYSIVVVMLIADINDNCLLGVDFLKIINLEKVFFFFKQLLKLRN</sequence>
<protein>
    <recommendedName>
        <fullName evidence="3">Peptidase A2 domain-containing protein</fullName>
    </recommendedName>
</protein>
<proteinExistence type="predicted"/>
<evidence type="ECO:0000313" key="2">
    <source>
        <dbReference type="Proteomes" id="UP000036403"/>
    </source>
</evidence>
<dbReference type="AlphaFoldDB" id="A0A0J7KCD7"/>
<organism evidence="1 2">
    <name type="scientific">Lasius niger</name>
    <name type="common">Black garden ant</name>
    <dbReference type="NCBI Taxonomy" id="67767"/>
    <lineage>
        <taxon>Eukaryota</taxon>
        <taxon>Metazoa</taxon>
        <taxon>Ecdysozoa</taxon>
        <taxon>Arthropoda</taxon>
        <taxon>Hexapoda</taxon>
        <taxon>Insecta</taxon>
        <taxon>Pterygota</taxon>
        <taxon>Neoptera</taxon>
        <taxon>Endopterygota</taxon>
        <taxon>Hymenoptera</taxon>
        <taxon>Apocrita</taxon>
        <taxon>Aculeata</taxon>
        <taxon>Formicoidea</taxon>
        <taxon>Formicidae</taxon>
        <taxon>Formicinae</taxon>
        <taxon>Lasius</taxon>
        <taxon>Lasius</taxon>
    </lineage>
</organism>
<dbReference type="Gene3D" id="2.40.70.10">
    <property type="entry name" value="Acid Proteases"/>
    <property type="match status" value="1"/>
</dbReference>
<keyword evidence="2" id="KW-1185">Reference proteome</keyword>
<gene>
    <name evidence="1" type="ORF">RF55_12700</name>
</gene>
<dbReference type="InterPro" id="IPR021109">
    <property type="entry name" value="Peptidase_aspartic_dom_sf"/>
</dbReference>
<accession>A0A0J7KCD7</accession>
<name>A0A0J7KCD7_LASNI</name>
<evidence type="ECO:0000313" key="1">
    <source>
        <dbReference type="EMBL" id="KMQ87894.1"/>
    </source>
</evidence>
<comment type="caution">
    <text evidence="1">The sequence shown here is derived from an EMBL/GenBank/DDBJ whole genome shotgun (WGS) entry which is preliminary data.</text>
</comment>
<dbReference type="EMBL" id="LBMM01009758">
    <property type="protein sequence ID" value="KMQ87894.1"/>
    <property type="molecule type" value="Genomic_DNA"/>
</dbReference>
<reference evidence="1 2" key="1">
    <citation type="submission" date="2015-04" db="EMBL/GenBank/DDBJ databases">
        <title>Lasius niger genome sequencing.</title>
        <authorList>
            <person name="Konorov E.A."/>
            <person name="Nikitin M.A."/>
            <person name="Kirill M.V."/>
            <person name="Chang P."/>
        </authorList>
    </citation>
    <scope>NUCLEOTIDE SEQUENCE [LARGE SCALE GENOMIC DNA]</scope>
    <source>
        <tissue evidence="1">Whole</tissue>
    </source>
</reference>
<evidence type="ECO:0008006" key="3">
    <source>
        <dbReference type="Google" id="ProtNLM"/>
    </source>
</evidence>